<evidence type="ECO:0000259" key="15">
    <source>
        <dbReference type="Pfam" id="PF08245"/>
    </source>
</evidence>
<dbReference type="NCBIfam" id="TIGR01085">
    <property type="entry name" value="murE"/>
    <property type="match status" value="1"/>
</dbReference>
<sequence>MNLQKFLEGVKGITANSKEVQEGYVFVAIKGTSKDGHDFVQEALQRGAKWVFVERDLGLESNRIIKVENTRKVLGELSDLFYGQPSKKLKVIGITGTNGKSTSTHLIEHILNAGGIKTGLIGTLYYRLGNKVYLEEGRTTPDPVLWHKTLSEMLLDGAKAVSCEVSSHALDQYRVWGTTFEIVGFTNLSQDHLDYHGTMEEYFRAKLRLFTEYPYRYAIVNADDPYGQRILKEGKGPFITYGKKADLRIVDFYTGLDGSRLVVEWEGRRYEFYSNLVGNFQAYNLSLGILVGFLVGLSYEDIKKGVNNVYVPGRFETYKGKGFLVVVDYAHTPDALRNVLLTARAIAKGRLMVLFGAGGNRDRSKRPLMGKVAEELADKIFLTSDNPRYEEPMDIIEDILSGIEDRTKVVVEPDRRMAIELAIKECREGDVLVIAGKGHESYQEIKGVRYPFKDSQVVKEVLNV</sequence>
<dbReference type="GO" id="GO:0008765">
    <property type="term" value="F:UDP-N-acetylmuramoylalanyl-D-glutamate-2,6-diaminopimelate ligase activity"/>
    <property type="evidence" value="ECO:0007669"/>
    <property type="project" value="UniProtKB-UniRule"/>
</dbReference>
<comment type="similarity">
    <text evidence="1 11">Belongs to the MurCDEF family. MurE subfamily.</text>
</comment>
<dbReference type="InterPro" id="IPR035911">
    <property type="entry name" value="MurE/MurF_N"/>
</dbReference>
<dbReference type="PANTHER" id="PTHR23135:SF4">
    <property type="entry name" value="UDP-N-ACETYLMURAMOYL-L-ALANYL-D-GLUTAMATE--2,6-DIAMINOPIMELATE LIGASE MURE HOMOLOG, CHLOROPLASTIC"/>
    <property type="match status" value="1"/>
</dbReference>
<dbReference type="Gene3D" id="3.40.1390.10">
    <property type="entry name" value="MurE/MurF, N-terminal domain"/>
    <property type="match status" value="1"/>
</dbReference>
<comment type="subcellular location">
    <subcellularLocation>
        <location evidence="11 12">Cytoplasm</location>
    </subcellularLocation>
</comment>
<evidence type="ECO:0000256" key="9">
    <source>
        <dbReference type="ARBA" id="ARBA00023306"/>
    </source>
</evidence>
<dbReference type="SUPFAM" id="SSF53244">
    <property type="entry name" value="MurD-like peptide ligases, peptide-binding domain"/>
    <property type="match status" value="1"/>
</dbReference>
<dbReference type="InterPro" id="IPR036565">
    <property type="entry name" value="Mur-like_cat_sf"/>
</dbReference>
<evidence type="ECO:0000256" key="3">
    <source>
        <dbReference type="ARBA" id="ARBA00022598"/>
    </source>
</evidence>
<dbReference type="GO" id="GO:0004326">
    <property type="term" value="F:tetrahydrofolylpolyglutamate synthase activity"/>
    <property type="evidence" value="ECO:0007669"/>
    <property type="project" value="InterPro"/>
</dbReference>
<keyword evidence="2 11" id="KW-0963">Cytoplasm</keyword>
<dbReference type="STRING" id="381751.SAMN05444391_0795"/>
<dbReference type="AlphaFoldDB" id="A0A1M6RWQ1"/>
<evidence type="ECO:0000256" key="7">
    <source>
        <dbReference type="ARBA" id="ARBA00022960"/>
    </source>
</evidence>
<feature type="modified residue" description="N6-carboxylysine" evidence="11">
    <location>
        <position position="206"/>
    </location>
</feature>
<feature type="binding site" evidence="11">
    <location>
        <position position="17"/>
    </location>
    <ligand>
        <name>UDP-N-acetyl-alpha-D-muramoyl-L-alanyl-D-glutamate</name>
        <dbReference type="ChEBI" id="CHEBI:83900"/>
    </ligand>
</feature>
<evidence type="ECO:0000259" key="14">
    <source>
        <dbReference type="Pfam" id="PF02875"/>
    </source>
</evidence>
<dbReference type="GO" id="GO:0005737">
    <property type="term" value="C:cytoplasm"/>
    <property type="evidence" value="ECO:0007669"/>
    <property type="project" value="UniProtKB-SubCell"/>
</dbReference>
<evidence type="ECO:0000259" key="13">
    <source>
        <dbReference type="Pfam" id="PF01225"/>
    </source>
</evidence>
<protein>
    <recommendedName>
        <fullName evidence="11">UDP-N-acetylmuramoyl-L-alanyl-D-glutamate--2,6-diaminopimelate ligase</fullName>
        <ecNumber evidence="11">6.3.2.13</ecNumber>
    </recommendedName>
    <alternativeName>
        <fullName evidence="11">Meso-A2pm-adding enzyme</fullName>
    </alternativeName>
    <alternativeName>
        <fullName evidence="11">Meso-diaminopimelate-adding enzyme</fullName>
    </alternativeName>
    <alternativeName>
        <fullName evidence="11">UDP-MurNAc-L-Ala-D-Glu:meso-diaminopimelate ligase</fullName>
    </alternativeName>
    <alternativeName>
        <fullName evidence="11">UDP-MurNAc-tripeptide synthetase</fullName>
    </alternativeName>
    <alternativeName>
        <fullName evidence="11">UDP-N-acetylmuramyl-tripeptide synthetase</fullName>
    </alternativeName>
</protein>
<dbReference type="SUPFAM" id="SSF53623">
    <property type="entry name" value="MurD-like peptide ligases, catalytic domain"/>
    <property type="match status" value="1"/>
</dbReference>
<evidence type="ECO:0000256" key="6">
    <source>
        <dbReference type="ARBA" id="ARBA00022840"/>
    </source>
</evidence>
<dbReference type="Pfam" id="PF02875">
    <property type="entry name" value="Mur_ligase_C"/>
    <property type="match status" value="1"/>
</dbReference>
<dbReference type="InterPro" id="IPR013221">
    <property type="entry name" value="Mur_ligase_cen"/>
</dbReference>
<keyword evidence="7 11" id="KW-0133">Cell shape</keyword>
<dbReference type="Gene3D" id="3.40.1190.10">
    <property type="entry name" value="Mur-like, catalytic domain"/>
    <property type="match status" value="1"/>
</dbReference>
<keyword evidence="5 11" id="KW-0547">Nucleotide-binding</keyword>
<evidence type="ECO:0000313" key="17">
    <source>
        <dbReference type="Proteomes" id="UP000189810"/>
    </source>
</evidence>
<comment type="PTM">
    <text evidence="11">Carboxylation is probably crucial for Mg(2+) binding and, consequently, for the gamma-phosphate positioning of ATP.</text>
</comment>
<dbReference type="OrthoDB" id="9800958at2"/>
<name>A0A1M6RWQ1_9AQUI</name>
<keyword evidence="8 11" id="KW-0573">Peptidoglycan synthesis</keyword>
<dbReference type="GO" id="GO:0008360">
    <property type="term" value="P:regulation of cell shape"/>
    <property type="evidence" value="ECO:0007669"/>
    <property type="project" value="UniProtKB-KW"/>
</dbReference>
<comment type="pathway">
    <text evidence="11 12">Cell wall biogenesis; peptidoglycan biosynthesis.</text>
</comment>
<feature type="binding site" evidence="11">
    <location>
        <position position="172"/>
    </location>
    <ligand>
        <name>UDP-N-acetyl-alpha-D-muramoyl-L-alanyl-D-glutamate</name>
        <dbReference type="ChEBI" id="CHEBI:83900"/>
    </ligand>
</feature>
<evidence type="ECO:0000256" key="5">
    <source>
        <dbReference type="ARBA" id="ARBA00022741"/>
    </source>
</evidence>
<feature type="domain" description="Mur ligase central" evidence="15">
    <location>
        <begin position="94"/>
        <end position="291"/>
    </location>
</feature>
<dbReference type="Pfam" id="PF01225">
    <property type="entry name" value="Mur_ligase"/>
    <property type="match status" value="1"/>
</dbReference>
<evidence type="ECO:0000256" key="12">
    <source>
        <dbReference type="RuleBase" id="RU004135"/>
    </source>
</evidence>
<comment type="function">
    <text evidence="11">Catalyzes the addition of meso-diaminopimelic acid to the nucleotide precursor UDP-N-acetylmuramoyl-L-alanyl-D-glutamate (UMAG) in the biosynthesis of bacterial cell-wall peptidoglycan.</text>
</comment>
<feature type="binding site" evidence="11">
    <location>
        <position position="440"/>
    </location>
    <ligand>
        <name>meso-2,6-diaminopimelate</name>
        <dbReference type="ChEBI" id="CHEBI:57791"/>
    </ligand>
</feature>
<comment type="cofactor">
    <cofactor evidence="11">
        <name>Mg(2+)</name>
        <dbReference type="ChEBI" id="CHEBI:18420"/>
    </cofactor>
</comment>
<accession>A0A1M6RWQ1</accession>
<comment type="catalytic activity">
    <reaction evidence="11">
        <text>UDP-N-acetyl-alpha-D-muramoyl-L-alanyl-D-glutamate + meso-2,6-diaminopimelate + ATP = UDP-N-acetyl-alpha-D-muramoyl-L-alanyl-gamma-D-glutamyl-meso-2,6-diaminopimelate + ADP + phosphate + H(+)</text>
        <dbReference type="Rhea" id="RHEA:23676"/>
        <dbReference type="ChEBI" id="CHEBI:15378"/>
        <dbReference type="ChEBI" id="CHEBI:30616"/>
        <dbReference type="ChEBI" id="CHEBI:43474"/>
        <dbReference type="ChEBI" id="CHEBI:57791"/>
        <dbReference type="ChEBI" id="CHEBI:83900"/>
        <dbReference type="ChEBI" id="CHEBI:83905"/>
        <dbReference type="ChEBI" id="CHEBI:456216"/>
        <dbReference type="EC" id="6.3.2.13"/>
    </reaction>
</comment>
<dbReference type="GO" id="GO:0009252">
    <property type="term" value="P:peptidoglycan biosynthetic process"/>
    <property type="evidence" value="ECO:0007669"/>
    <property type="project" value="UniProtKB-UniRule"/>
</dbReference>
<dbReference type="EC" id="6.3.2.13" evidence="11"/>
<evidence type="ECO:0000256" key="4">
    <source>
        <dbReference type="ARBA" id="ARBA00022618"/>
    </source>
</evidence>
<keyword evidence="11" id="KW-0460">Magnesium</keyword>
<organism evidence="16 17">
    <name type="scientific">Thermocrinis minervae</name>
    <dbReference type="NCBI Taxonomy" id="381751"/>
    <lineage>
        <taxon>Bacteria</taxon>
        <taxon>Pseudomonadati</taxon>
        <taxon>Aquificota</taxon>
        <taxon>Aquificia</taxon>
        <taxon>Aquificales</taxon>
        <taxon>Aquificaceae</taxon>
        <taxon>Thermocrinis</taxon>
    </lineage>
</organism>
<dbReference type="PROSITE" id="PS01011">
    <property type="entry name" value="FOLYLPOLYGLU_SYNT_1"/>
    <property type="match status" value="1"/>
</dbReference>
<comment type="caution">
    <text evidence="11">Lacks conserved residue(s) required for the propagation of feature annotation.</text>
</comment>
<dbReference type="GO" id="GO:0071555">
    <property type="term" value="P:cell wall organization"/>
    <property type="evidence" value="ECO:0007669"/>
    <property type="project" value="UniProtKB-KW"/>
</dbReference>
<feature type="binding site" evidence="11">
    <location>
        <position position="166"/>
    </location>
    <ligand>
        <name>UDP-N-acetyl-alpha-D-muramoyl-L-alanyl-D-glutamate</name>
        <dbReference type="ChEBI" id="CHEBI:83900"/>
    </ligand>
</feature>
<keyword evidence="17" id="KW-1185">Reference proteome</keyword>
<dbReference type="HAMAP" id="MF_00208">
    <property type="entry name" value="MurE"/>
    <property type="match status" value="1"/>
</dbReference>
<dbReference type="GO" id="GO:0005524">
    <property type="term" value="F:ATP binding"/>
    <property type="evidence" value="ECO:0007669"/>
    <property type="project" value="UniProtKB-UniRule"/>
</dbReference>
<evidence type="ECO:0000256" key="8">
    <source>
        <dbReference type="ARBA" id="ARBA00022984"/>
    </source>
</evidence>
<dbReference type="PANTHER" id="PTHR23135">
    <property type="entry name" value="MUR LIGASE FAMILY MEMBER"/>
    <property type="match status" value="1"/>
</dbReference>
<evidence type="ECO:0000313" key="16">
    <source>
        <dbReference type="EMBL" id="SHK36934.1"/>
    </source>
</evidence>
<dbReference type="Pfam" id="PF08245">
    <property type="entry name" value="Mur_ligase_M"/>
    <property type="match status" value="1"/>
</dbReference>
<evidence type="ECO:0000256" key="2">
    <source>
        <dbReference type="ARBA" id="ARBA00022490"/>
    </source>
</evidence>
<feature type="binding site" evidence="11">
    <location>
        <position position="436"/>
    </location>
    <ligand>
        <name>meso-2,6-diaminopimelate</name>
        <dbReference type="ChEBI" id="CHEBI:57791"/>
    </ligand>
</feature>
<dbReference type="Proteomes" id="UP000189810">
    <property type="component" value="Chromosome I"/>
</dbReference>
<feature type="binding site" evidence="11">
    <location>
        <begin position="139"/>
        <end position="140"/>
    </location>
    <ligand>
        <name>UDP-N-acetyl-alpha-D-muramoyl-L-alanyl-D-glutamate</name>
        <dbReference type="ChEBI" id="CHEBI:83900"/>
    </ligand>
</feature>
<dbReference type="GO" id="GO:0051301">
    <property type="term" value="P:cell division"/>
    <property type="evidence" value="ECO:0007669"/>
    <property type="project" value="UniProtKB-KW"/>
</dbReference>
<evidence type="ECO:0000256" key="1">
    <source>
        <dbReference type="ARBA" id="ARBA00005898"/>
    </source>
</evidence>
<keyword evidence="9 11" id="KW-0131">Cell cycle</keyword>
<dbReference type="InterPro" id="IPR000713">
    <property type="entry name" value="Mur_ligase_N"/>
</dbReference>
<dbReference type="NCBIfam" id="NF001124">
    <property type="entry name" value="PRK00139.1-2"/>
    <property type="match status" value="1"/>
</dbReference>
<dbReference type="SUPFAM" id="SSF63418">
    <property type="entry name" value="MurE/MurF N-terminal domain"/>
    <property type="match status" value="1"/>
</dbReference>
<feature type="binding site" evidence="11">
    <location>
        <position position="361"/>
    </location>
    <ligand>
        <name>meso-2,6-diaminopimelate</name>
        <dbReference type="ChEBI" id="CHEBI:57791"/>
    </ligand>
</feature>
<feature type="short sequence motif" description="Meso-diaminopimelate recognition motif" evidence="11">
    <location>
        <begin position="385"/>
        <end position="388"/>
    </location>
</feature>
<feature type="binding site" evidence="11">
    <location>
        <begin position="96"/>
        <end position="102"/>
    </location>
    <ligand>
        <name>ATP</name>
        <dbReference type="ChEBI" id="CHEBI:30616"/>
    </ligand>
</feature>
<keyword evidence="6 11" id="KW-0067">ATP-binding</keyword>
<dbReference type="InterPro" id="IPR018109">
    <property type="entry name" value="Folylpolyglutamate_synth_CS"/>
</dbReference>
<dbReference type="NCBIfam" id="NF001126">
    <property type="entry name" value="PRK00139.1-4"/>
    <property type="match status" value="1"/>
</dbReference>
<dbReference type="InterPro" id="IPR036615">
    <property type="entry name" value="Mur_ligase_C_dom_sf"/>
</dbReference>
<feature type="domain" description="Mur ligase C-terminal" evidence="14">
    <location>
        <begin position="313"/>
        <end position="438"/>
    </location>
</feature>
<evidence type="ECO:0000256" key="11">
    <source>
        <dbReference type="HAMAP-Rule" id="MF_00208"/>
    </source>
</evidence>
<gene>
    <name evidence="11" type="primary">murE</name>
    <name evidence="16" type="ORF">SAMN05444391_0795</name>
</gene>
<feature type="binding site" evidence="11">
    <location>
        <begin position="385"/>
        <end position="388"/>
    </location>
    <ligand>
        <name>meso-2,6-diaminopimelate</name>
        <dbReference type="ChEBI" id="CHEBI:57791"/>
    </ligand>
</feature>
<keyword evidence="3 11" id="KW-0436">Ligase</keyword>
<dbReference type="InterPro" id="IPR004101">
    <property type="entry name" value="Mur_ligase_C"/>
</dbReference>
<dbReference type="RefSeq" id="WP_079653936.1">
    <property type="nucleotide sequence ID" value="NZ_LT670846.1"/>
</dbReference>
<proteinExistence type="inferred from homology"/>
<keyword evidence="10 11" id="KW-0961">Cell wall biogenesis/degradation</keyword>
<dbReference type="Gene3D" id="3.90.190.20">
    <property type="entry name" value="Mur ligase, C-terminal domain"/>
    <property type="match status" value="1"/>
</dbReference>
<feature type="binding site" evidence="11">
    <location>
        <position position="174"/>
    </location>
    <ligand>
        <name>UDP-N-acetyl-alpha-D-muramoyl-L-alanyl-D-glutamate</name>
        <dbReference type="ChEBI" id="CHEBI:83900"/>
    </ligand>
</feature>
<dbReference type="InterPro" id="IPR005761">
    <property type="entry name" value="UDP-N-AcMur-Glu-dNH2Pim_ligase"/>
</dbReference>
<dbReference type="EMBL" id="LT670846">
    <property type="protein sequence ID" value="SHK36934.1"/>
    <property type="molecule type" value="Genomic_DNA"/>
</dbReference>
<dbReference type="GO" id="GO:0000287">
    <property type="term" value="F:magnesium ion binding"/>
    <property type="evidence" value="ECO:0007669"/>
    <property type="project" value="UniProtKB-UniRule"/>
</dbReference>
<keyword evidence="4 11" id="KW-0132">Cell division</keyword>
<dbReference type="UniPathway" id="UPA00219"/>
<reference evidence="16 17" key="1">
    <citation type="submission" date="2016-11" db="EMBL/GenBank/DDBJ databases">
        <authorList>
            <person name="Jaros S."/>
            <person name="Januszkiewicz K."/>
            <person name="Wedrychowicz H."/>
        </authorList>
    </citation>
    <scope>NUCLEOTIDE SEQUENCE [LARGE SCALE GENOMIC DNA]</scope>
    <source>
        <strain evidence="16 17">DSM 19557</strain>
    </source>
</reference>
<feature type="domain" description="Mur ligase N-terminal catalytic" evidence="13">
    <location>
        <begin position="10"/>
        <end position="82"/>
    </location>
</feature>
<evidence type="ECO:0000256" key="10">
    <source>
        <dbReference type="ARBA" id="ARBA00023316"/>
    </source>
</evidence>